<keyword evidence="1" id="KW-0812">Transmembrane</keyword>
<evidence type="ECO:0000256" key="1">
    <source>
        <dbReference type="SAM" id="Phobius"/>
    </source>
</evidence>
<dbReference type="EMBL" id="CP013015">
    <property type="protein sequence ID" value="AMM39973.1"/>
    <property type="molecule type" value="Genomic_DNA"/>
</dbReference>
<reference evidence="2 3" key="1">
    <citation type="submission" date="2015-10" db="EMBL/GenBank/DDBJ databases">
        <title>Candidatus Desulfofervidus auxilii, a hydrogenotrophic sulfate-reducing bacterium involved in the thermophilic anaerobic oxidation of methane.</title>
        <authorList>
            <person name="Krukenberg V."/>
            <person name="Richter M."/>
            <person name="Wegener G."/>
        </authorList>
    </citation>
    <scope>NUCLEOTIDE SEQUENCE [LARGE SCALE GENOMIC DNA]</scope>
    <source>
        <strain evidence="2 3">HS1</strain>
    </source>
</reference>
<evidence type="ECO:0000313" key="3">
    <source>
        <dbReference type="Proteomes" id="UP000070560"/>
    </source>
</evidence>
<keyword evidence="1" id="KW-0472">Membrane</keyword>
<feature type="transmembrane region" description="Helical" evidence="1">
    <location>
        <begin position="12"/>
        <end position="34"/>
    </location>
</feature>
<accession>A0A7U4QIH6</accession>
<organism evidence="2 3">
    <name type="scientific">Desulfofervidus auxilii</name>
    <dbReference type="NCBI Taxonomy" id="1621989"/>
    <lineage>
        <taxon>Bacteria</taxon>
        <taxon>Pseudomonadati</taxon>
        <taxon>Thermodesulfobacteriota</taxon>
        <taxon>Candidatus Desulfofervidia</taxon>
        <taxon>Candidatus Desulfofervidales</taxon>
        <taxon>Candidatus Desulfofervidaceae</taxon>
        <taxon>Candidatus Desulfofervidus</taxon>
    </lineage>
</organism>
<dbReference type="KEGG" id="daw:HS1_000167"/>
<protein>
    <submittedName>
        <fullName evidence="2">Uncharacterized protein</fullName>
    </submittedName>
</protein>
<dbReference type="AlphaFoldDB" id="A0A7U4QIH6"/>
<evidence type="ECO:0000313" key="2">
    <source>
        <dbReference type="EMBL" id="AMM39973.1"/>
    </source>
</evidence>
<keyword evidence="3" id="KW-1185">Reference proteome</keyword>
<dbReference type="RefSeq" id="WP_156469339.1">
    <property type="nucleotide sequence ID" value="NZ_CP013015.1"/>
</dbReference>
<gene>
    <name evidence="2" type="ORF">HS1_000167</name>
</gene>
<keyword evidence="1" id="KW-1133">Transmembrane helix</keyword>
<dbReference type="OrthoDB" id="5519114at2"/>
<sequence>MLPWLVLNWDPSHIIFLGVFYSAMGALGLGLTFVTLKSIRDYMKGGGH</sequence>
<dbReference type="Proteomes" id="UP000070560">
    <property type="component" value="Chromosome"/>
</dbReference>
<proteinExistence type="predicted"/>
<name>A0A7U4QIH6_DESA2</name>